<gene>
    <name evidence="3" type="ORF">O181_001915</name>
</gene>
<dbReference type="PROSITE" id="PS50994">
    <property type="entry name" value="INTEGRASE"/>
    <property type="match status" value="1"/>
</dbReference>
<dbReference type="InterPro" id="IPR036397">
    <property type="entry name" value="RNaseH_sf"/>
</dbReference>
<evidence type="ECO:0000313" key="3">
    <source>
        <dbReference type="EMBL" id="MBW0462200.1"/>
    </source>
</evidence>
<keyword evidence="1" id="KW-0694">RNA-binding</keyword>
<evidence type="ECO:0000256" key="1">
    <source>
        <dbReference type="ARBA" id="ARBA00022884"/>
    </source>
</evidence>
<feature type="domain" description="Integrase catalytic" evidence="2">
    <location>
        <begin position="41"/>
        <end position="137"/>
    </location>
</feature>
<dbReference type="Proteomes" id="UP000765509">
    <property type="component" value="Unassembled WGS sequence"/>
</dbReference>
<evidence type="ECO:0000259" key="2">
    <source>
        <dbReference type="PROSITE" id="PS50994"/>
    </source>
</evidence>
<sequence>MCCWWPNTRKDVAEYCETCERCRKLNRATGRRFGMMLQIQEPKYPWEIAHMDLVTAFPPTGVRSFDTFLVLVDRYSKAPMFLPIHKNETDMETAIMIWNRFISHTGLFQNIISDRGPELTSALWEISAAFLEQNYQS</sequence>
<comment type="caution">
    <text evidence="3">The sequence shown here is derived from an EMBL/GenBank/DDBJ whole genome shotgun (WGS) entry which is preliminary data.</text>
</comment>
<dbReference type="PANTHER" id="PTHR37984">
    <property type="entry name" value="PROTEIN CBG26694"/>
    <property type="match status" value="1"/>
</dbReference>
<dbReference type="GO" id="GO:0003723">
    <property type="term" value="F:RNA binding"/>
    <property type="evidence" value="ECO:0007669"/>
    <property type="project" value="UniProtKB-KW"/>
</dbReference>
<organism evidence="3 4">
    <name type="scientific">Austropuccinia psidii MF-1</name>
    <dbReference type="NCBI Taxonomy" id="1389203"/>
    <lineage>
        <taxon>Eukaryota</taxon>
        <taxon>Fungi</taxon>
        <taxon>Dikarya</taxon>
        <taxon>Basidiomycota</taxon>
        <taxon>Pucciniomycotina</taxon>
        <taxon>Pucciniomycetes</taxon>
        <taxon>Pucciniales</taxon>
        <taxon>Sphaerophragmiaceae</taxon>
        <taxon>Austropuccinia</taxon>
    </lineage>
</organism>
<dbReference type="InterPro" id="IPR001584">
    <property type="entry name" value="Integrase_cat-core"/>
</dbReference>
<dbReference type="OrthoDB" id="9046262at2759"/>
<keyword evidence="4" id="KW-1185">Reference proteome</keyword>
<dbReference type="PANTHER" id="PTHR37984:SF5">
    <property type="entry name" value="PROTEIN NYNRIN-LIKE"/>
    <property type="match status" value="1"/>
</dbReference>
<proteinExistence type="predicted"/>
<dbReference type="InterPro" id="IPR012337">
    <property type="entry name" value="RNaseH-like_sf"/>
</dbReference>
<dbReference type="EMBL" id="AVOT02000303">
    <property type="protein sequence ID" value="MBW0462200.1"/>
    <property type="molecule type" value="Genomic_DNA"/>
</dbReference>
<dbReference type="SUPFAM" id="SSF53098">
    <property type="entry name" value="Ribonuclease H-like"/>
    <property type="match status" value="1"/>
</dbReference>
<dbReference type="AlphaFoldDB" id="A0A9Q3BBF8"/>
<dbReference type="Gene3D" id="3.30.420.10">
    <property type="entry name" value="Ribonuclease H-like superfamily/Ribonuclease H"/>
    <property type="match status" value="1"/>
</dbReference>
<accession>A0A9Q3BBF8</accession>
<dbReference type="GO" id="GO:0005634">
    <property type="term" value="C:nucleus"/>
    <property type="evidence" value="ECO:0007669"/>
    <property type="project" value="UniProtKB-ARBA"/>
</dbReference>
<protein>
    <recommendedName>
        <fullName evidence="2">Integrase catalytic domain-containing protein</fullName>
    </recommendedName>
</protein>
<reference evidence="3" key="1">
    <citation type="submission" date="2021-03" db="EMBL/GenBank/DDBJ databases">
        <title>Draft genome sequence of rust myrtle Austropuccinia psidii MF-1, a brazilian biotype.</title>
        <authorList>
            <person name="Quecine M.C."/>
            <person name="Pachon D.M.R."/>
            <person name="Bonatelli M.L."/>
            <person name="Correr F.H."/>
            <person name="Franceschini L.M."/>
            <person name="Leite T.F."/>
            <person name="Margarido G.R.A."/>
            <person name="Almeida C.A."/>
            <person name="Ferrarezi J.A."/>
            <person name="Labate C.A."/>
        </authorList>
    </citation>
    <scope>NUCLEOTIDE SEQUENCE</scope>
    <source>
        <strain evidence="3">MF-1</strain>
    </source>
</reference>
<dbReference type="GO" id="GO:0015074">
    <property type="term" value="P:DNA integration"/>
    <property type="evidence" value="ECO:0007669"/>
    <property type="project" value="InterPro"/>
</dbReference>
<dbReference type="InterPro" id="IPR050951">
    <property type="entry name" value="Retrovirus_Pol_polyprotein"/>
</dbReference>
<name>A0A9Q3BBF8_9BASI</name>
<evidence type="ECO:0000313" key="4">
    <source>
        <dbReference type="Proteomes" id="UP000765509"/>
    </source>
</evidence>